<feature type="region of interest" description="Disordered" evidence="1">
    <location>
        <begin position="66"/>
        <end position="87"/>
    </location>
</feature>
<dbReference type="InterPro" id="IPR025295">
    <property type="entry name" value="eCIS_core_dom"/>
</dbReference>
<dbReference type="EMBL" id="JBEZVE010000038">
    <property type="protein sequence ID" value="MEU3787235.1"/>
    <property type="molecule type" value="Genomic_DNA"/>
</dbReference>
<name>A0ABV2ZXR5_9ACTN</name>
<dbReference type="Proteomes" id="UP001550739">
    <property type="component" value="Unassembled WGS sequence"/>
</dbReference>
<dbReference type="RefSeq" id="WP_361709575.1">
    <property type="nucleotide sequence ID" value="NZ_JBEZVE010000038.1"/>
</dbReference>
<accession>A0ABV2ZXR5</accession>
<proteinExistence type="predicted"/>
<organism evidence="3 4">
    <name type="scientific">Streptomyces sp. 900129855</name>
    <dbReference type="NCBI Taxonomy" id="3155129"/>
    <lineage>
        <taxon>Bacteria</taxon>
        <taxon>Bacillati</taxon>
        <taxon>Actinomycetota</taxon>
        <taxon>Actinomycetes</taxon>
        <taxon>Kitasatosporales</taxon>
        <taxon>Streptomycetaceae</taxon>
        <taxon>Streptomyces</taxon>
    </lineage>
</organism>
<keyword evidence="4" id="KW-1185">Reference proteome</keyword>
<comment type="caution">
    <text evidence="3">The sequence shown here is derived from an EMBL/GenBank/DDBJ whole genome shotgun (WGS) entry which is preliminary data.</text>
</comment>
<reference evidence="3 4" key="1">
    <citation type="submission" date="2024-06" db="EMBL/GenBank/DDBJ databases">
        <title>The Natural Products Discovery Center: Release of the First 8490 Sequenced Strains for Exploring Actinobacteria Biosynthetic Diversity.</title>
        <authorList>
            <person name="Kalkreuter E."/>
            <person name="Kautsar S.A."/>
            <person name="Yang D."/>
            <person name="Bader C.D."/>
            <person name="Teijaro C.N."/>
            <person name="Fluegel L."/>
            <person name="Davis C.M."/>
            <person name="Simpson J.R."/>
            <person name="Lauterbach L."/>
            <person name="Steele A.D."/>
            <person name="Gui C."/>
            <person name="Meng S."/>
            <person name="Li G."/>
            <person name="Viehrig K."/>
            <person name="Ye F."/>
            <person name="Su P."/>
            <person name="Kiefer A.F."/>
            <person name="Nichols A."/>
            <person name="Cepeda A.J."/>
            <person name="Yan W."/>
            <person name="Fan B."/>
            <person name="Jiang Y."/>
            <person name="Adhikari A."/>
            <person name="Zheng C.-J."/>
            <person name="Schuster L."/>
            <person name="Cowan T.M."/>
            <person name="Smanski M.J."/>
            <person name="Chevrette M.G."/>
            <person name="De Carvalho L.P.S."/>
            <person name="Shen B."/>
        </authorList>
    </citation>
    <scope>NUCLEOTIDE SEQUENCE [LARGE SCALE GENOMIC DNA]</scope>
    <source>
        <strain evidence="3 4">NPDC033843</strain>
    </source>
</reference>
<sequence length="734" mass="80013">MHADRQRPVGDPDRGQGLPRRAVQFPATAAPQQAARHTGGLSPAAALSLQRAIGNAAVARLVESQRHQHSADCGHGPTVQRSAPDQTVQRDALDRVDAVTRTSGSPLQTDVRRRMESDYDGEDFSDVRVHVDRSSAEAVGAKAYTTKTHHIVFRSAADMDDHTMRHELQHVRQQREGGVPSGISDPTDAWERDAESAATKLGQRPAPIQRSTTQEQNHTPTPGVAVQRMPPSRSRSEERRSRREERRSRREERRGRSGSDCRIEGFGSGAQVRVSRSSSPPRSPHEETGSTMNTFWNEESVIGNQAGVIRNEGAVIRNLGRVVPNQGPVIHDETEPMINNYRNERSVIGNQAGVIRNQGTATYNLGPVIRNQGTMTHDETEPMINNYRNEGAVIRNQGAMIYHGGLYTRNFSGSAINSGEGNLFFANTFNLFDRHPAGDPNWSQEPNWEFNAHMTNSRGRRRFYGNSFNTSRSAIRFNGGDTGGGGAIRYNGGDTGGEFITPHSGEDVIRENALNTGGTPLTFSGGEDAFAGNTFDAGGGEIQYNDGGGVFYGNSFNPRGGEVAGTTFHMSSGIEQSSREGAMSPPTAMREESRAHWRTVLNFDGDFTVEGNASMFIGNFFDAGHYNARSRQQEGRSGEQGADYAAGEAFPDYAREDLYVGNVFNIRGGSITLSGGVYFRNSFTAERIIIRGNAVFVGGNSFHGEVEVENPDLVAQEIHVGDIAGVHADRVTPL</sequence>
<feature type="compositionally biased region" description="Polar residues" evidence="1">
    <location>
        <begin position="209"/>
        <end position="220"/>
    </location>
</feature>
<evidence type="ECO:0000256" key="1">
    <source>
        <dbReference type="SAM" id="MobiDB-lite"/>
    </source>
</evidence>
<dbReference type="Pfam" id="PF13699">
    <property type="entry name" value="eCIS_core"/>
    <property type="match status" value="1"/>
</dbReference>
<evidence type="ECO:0000259" key="2">
    <source>
        <dbReference type="Pfam" id="PF13699"/>
    </source>
</evidence>
<evidence type="ECO:0000313" key="4">
    <source>
        <dbReference type="Proteomes" id="UP001550739"/>
    </source>
</evidence>
<evidence type="ECO:0000313" key="3">
    <source>
        <dbReference type="EMBL" id="MEU3787235.1"/>
    </source>
</evidence>
<feature type="region of interest" description="Disordered" evidence="1">
    <location>
        <begin position="1"/>
        <end position="41"/>
    </location>
</feature>
<feature type="region of interest" description="Disordered" evidence="1">
    <location>
        <begin position="194"/>
        <end position="296"/>
    </location>
</feature>
<feature type="domain" description="eCIS core" evidence="2">
    <location>
        <begin position="106"/>
        <end position="177"/>
    </location>
</feature>
<feature type="compositionally biased region" description="Basic and acidic residues" evidence="1">
    <location>
        <begin position="234"/>
        <end position="263"/>
    </location>
</feature>
<feature type="compositionally biased region" description="Low complexity" evidence="1">
    <location>
        <begin position="22"/>
        <end position="35"/>
    </location>
</feature>
<feature type="compositionally biased region" description="Basic and acidic residues" evidence="1">
    <location>
        <begin position="1"/>
        <end position="14"/>
    </location>
</feature>
<gene>
    <name evidence="3" type="ORF">AB0E89_43060</name>
</gene>
<protein>
    <submittedName>
        <fullName evidence="3">DUF4157 domain-containing protein</fullName>
    </submittedName>
</protein>